<gene>
    <name evidence="4" type="ORF">H9853_10050</name>
</gene>
<name>A0A9D2AZX9_9SPHI</name>
<dbReference type="PANTHER" id="PTHR35333:SF4">
    <property type="entry name" value="SLR0121 PROTEIN"/>
    <property type="match status" value="1"/>
</dbReference>
<keyword evidence="2" id="KW-0732">Signal</keyword>
<comment type="caution">
    <text evidence="4">The sequence shown here is derived from an EMBL/GenBank/DDBJ whole genome shotgun (WGS) entry which is preliminary data.</text>
</comment>
<dbReference type="InterPro" id="IPR000871">
    <property type="entry name" value="Beta-lactam_class-A"/>
</dbReference>
<evidence type="ECO:0000313" key="5">
    <source>
        <dbReference type="Proteomes" id="UP000824156"/>
    </source>
</evidence>
<dbReference type="InterPro" id="IPR045155">
    <property type="entry name" value="Beta-lactam_cat"/>
</dbReference>
<reference evidence="4" key="2">
    <citation type="submission" date="2021-04" db="EMBL/GenBank/DDBJ databases">
        <authorList>
            <person name="Gilroy R."/>
        </authorList>
    </citation>
    <scope>NUCLEOTIDE SEQUENCE</scope>
    <source>
        <strain evidence="4">1719</strain>
    </source>
</reference>
<feature type="domain" description="Beta-lactamase class A catalytic" evidence="3">
    <location>
        <begin position="74"/>
        <end position="185"/>
    </location>
</feature>
<dbReference type="AlphaFoldDB" id="A0A9D2AZX9"/>
<dbReference type="Pfam" id="PF13354">
    <property type="entry name" value="Beta-lactamase2"/>
    <property type="match status" value="1"/>
</dbReference>
<sequence length="425" mass="50089">MMKALLILLAAFCLKATFTSAQETDTVFIQKFLESHPEYFQHILNHPDKNQVQILYTQIDRDQSNKPTFTSYSYRVDPNWYFYPASTVKLPTVIFALEKINELNIPELNKFTWLEIDSAFDKQTKVTEDLTSTSGKPSLAHYIKKSLLVSDNDAHNRLFEFVGRNRLNRRLQESGTKNSRIVNRLAVGDSGIHSKHSNPFCFYNELGAVIYKQKPQFDSLDYNFPNLNHVIQGQAYMNDQDEIIHEPWSFENLNVFSIEDQQLILKKLLFPESFPEHERFNLTQEDYEFIYYYMSRFPQEVESPAYDKEDYWPTYSKFIYFGRDKSLSPNGTIRSFNKYGDSYGYNIDNSYIVDFENNIEFLLTVVVQSNENGVYNDGIYEYETVTYPFLKNLGKTIYEYELKRQKKNHPDLSKFKLRGFKEVLN</sequence>
<evidence type="ECO:0000259" key="3">
    <source>
        <dbReference type="Pfam" id="PF13354"/>
    </source>
</evidence>
<dbReference type="GO" id="GO:0046677">
    <property type="term" value="P:response to antibiotic"/>
    <property type="evidence" value="ECO:0007669"/>
    <property type="project" value="InterPro"/>
</dbReference>
<comment type="catalytic activity">
    <reaction evidence="1">
        <text>a beta-lactam + H2O = a substituted beta-amino acid</text>
        <dbReference type="Rhea" id="RHEA:20401"/>
        <dbReference type="ChEBI" id="CHEBI:15377"/>
        <dbReference type="ChEBI" id="CHEBI:35627"/>
        <dbReference type="ChEBI" id="CHEBI:140347"/>
        <dbReference type="EC" id="3.5.2.6"/>
    </reaction>
</comment>
<proteinExistence type="predicted"/>
<accession>A0A9D2AZX9</accession>
<dbReference type="Gene3D" id="3.40.710.10">
    <property type="entry name" value="DD-peptidase/beta-lactamase superfamily"/>
    <property type="match status" value="1"/>
</dbReference>
<evidence type="ECO:0000256" key="2">
    <source>
        <dbReference type="SAM" id="SignalP"/>
    </source>
</evidence>
<protein>
    <submittedName>
        <fullName evidence="4">Class A beta-lactamase-related serine hydrolase</fullName>
    </submittedName>
</protein>
<feature type="signal peptide" evidence="2">
    <location>
        <begin position="1"/>
        <end position="21"/>
    </location>
</feature>
<organism evidence="4 5">
    <name type="scientific">Candidatus Sphingobacterium stercoripullorum</name>
    <dbReference type="NCBI Taxonomy" id="2838759"/>
    <lineage>
        <taxon>Bacteria</taxon>
        <taxon>Pseudomonadati</taxon>
        <taxon>Bacteroidota</taxon>
        <taxon>Sphingobacteriia</taxon>
        <taxon>Sphingobacteriales</taxon>
        <taxon>Sphingobacteriaceae</taxon>
        <taxon>Sphingobacterium</taxon>
    </lineage>
</organism>
<dbReference type="PANTHER" id="PTHR35333">
    <property type="entry name" value="BETA-LACTAMASE"/>
    <property type="match status" value="1"/>
</dbReference>
<dbReference type="Proteomes" id="UP000824156">
    <property type="component" value="Unassembled WGS sequence"/>
</dbReference>
<dbReference type="GO" id="GO:0030655">
    <property type="term" value="P:beta-lactam antibiotic catabolic process"/>
    <property type="evidence" value="ECO:0007669"/>
    <property type="project" value="InterPro"/>
</dbReference>
<dbReference type="InterPro" id="IPR012338">
    <property type="entry name" value="Beta-lactam/transpept-like"/>
</dbReference>
<evidence type="ECO:0000256" key="1">
    <source>
        <dbReference type="ARBA" id="ARBA00001526"/>
    </source>
</evidence>
<reference evidence="4" key="1">
    <citation type="journal article" date="2021" name="PeerJ">
        <title>Extensive microbial diversity within the chicken gut microbiome revealed by metagenomics and culture.</title>
        <authorList>
            <person name="Gilroy R."/>
            <person name="Ravi A."/>
            <person name="Getino M."/>
            <person name="Pursley I."/>
            <person name="Horton D.L."/>
            <person name="Alikhan N.F."/>
            <person name="Baker D."/>
            <person name="Gharbi K."/>
            <person name="Hall N."/>
            <person name="Watson M."/>
            <person name="Adriaenssens E.M."/>
            <person name="Foster-Nyarko E."/>
            <person name="Jarju S."/>
            <person name="Secka A."/>
            <person name="Antonio M."/>
            <person name="Oren A."/>
            <person name="Chaudhuri R.R."/>
            <person name="La Ragione R."/>
            <person name="Hildebrand F."/>
            <person name="Pallen M.J."/>
        </authorList>
    </citation>
    <scope>NUCLEOTIDE SEQUENCE</scope>
    <source>
        <strain evidence="4">1719</strain>
    </source>
</reference>
<dbReference type="SUPFAM" id="SSF56601">
    <property type="entry name" value="beta-lactamase/transpeptidase-like"/>
    <property type="match status" value="1"/>
</dbReference>
<keyword evidence="4" id="KW-0378">Hydrolase</keyword>
<dbReference type="EMBL" id="DXEZ01000278">
    <property type="protein sequence ID" value="HIX55359.1"/>
    <property type="molecule type" value="Genomic_DNA"/>
</dbReference>
<feature type="chain" id="PRO_5039512378" evidence="2">
    <location>
        <begin position="22"/>
        <end position="425"/>
    </location>
</feature>
<dbReference type="GO" id="GO:0008800">
    <property type="term" value="F:beta-lactamase activity"/>
    <property type="evidence" value="ECO:0007669"/>
    <property type="project" value="UniProtKB-EC"/>
</dbReference>
<evidence type="ECO:0000313" key="4">
    <source>
        <dbReference type="EMBL" id="HIX55359.1"/>
    </source>
</evidence>